<dbReference type="Pfam" id="PF13288">
    <property type="entry name" value="DXPR_C"/>
    <property type="match status" value="1"/>
</dbReference>
<evidence type="ECO:0000259" key="16">
    <source>
        <dbReference type="Pfam" id="PF13288"/>
    </source>
</evidence>
<dbReference type="NCBIfam" id="NF003938">
    <property type="entry name" value="PRK05447.1-1"/>
    <property type="match status" value="1"/>
</dbReference>
<dbReference type="SUPFAM" id="SSF51735">
    <property type="entry name" value="NAD(P)-binding Rossmann-fold domains"/>
    <property type="match status" value="1"/>
</dbReference>
<feature type="binding site" evidence="13">
    <location>
        <position position="130"/>
    </location>
    <ligand>
        <name>NADPH</name>
        <dbReference type="ChEBI" id="CHEBI:57783"/>
    </ligand>
</feature>
<feature type="binding site" evidence="13">
    <location>
        <position position="157"/>
    </location>
    <ligand>
        <name>1-deoxy-D-xylulose 5-phosphate</name>
        <dbReference type="ChEBI" id="CHEBI:57792"/>
    </ligand>
</feature>
<dbReference type="AlphaFoldDB" id="A0A918KHP1"/>
<feature type="binding site" evidence="13">
    <location>
        <position position="219"/>
    </location>
    <ligand>
        <name>1-deoxy-D-xylulose 5-phosphate</name>
        <dbReference type="ChEBI" id="CHEBI:57792"/>
    </ligand>
</feature>
<feature type="binding site" evidence="13">
    <location>
        <position position="183"/>
    </location>
    <ligand>
        <name>1-deoxy-D-xylulose 5-phosphate</name>
        <dbReference type="ChEBI" id="CHEBI:57792"/>
    </ligand>
</feature>
<evidence type="ECO:0000256" key="8">
    <source>
        <dbReference type="ARBA" id="ARBA00023211"/>
    </source>
</evidence>
<keyword evidence="13" id="KW-0460">Magnesium</keyword>
<dbReference type="EC" id="1.1.1.267" evidence="4 13"/>
<feature type="binding site" evidence="13">
    <location>
        <position position="224"/>
    </location>
    <ligand>
        <name>1-deoxy-D-xylulose 5-phosphate</name>
        <dbReference type="ChEBI" id="CHEBI:57792"/>
    </ligand>
</feature>
<feature type="binding site" evidence="13">
    <location>
        <position position="158"/>
    </location>
    <ligand>
        <name>1-deoxy-D-xylulose 5-phosphate</name>
        <dbReference type="ChEBI" id="CHEBI:57792"/>
    </ligand>
</feature>
<dbReference type="InterPro" id="IPR013644">
    <property type="entry name" value="DXP_reductoisomerase_C"/>
</dbReference>
<evidence type="ECO:0000259" key="15">
    <source>
        <dbReference type="Pfam" id="PF08436"/>
    </source>
</evidence>
<comment type="pathway">
    <text evidence="2 13">Isoprenoid biosynthesis; isopentenyl diphosphate biosynthesis via DXP pathway; isopentenyl diphosphate from 1-deoxy-D-xylulose 5-phosphate: step 1/6.</text>
</comment>
<feature type="binding site" evidence="13">
    <location>
        <position position="212"/>
    </location>
    <ligand>
        <name>NADPH</name>
        <dbReference type="ChEBI" id="CHEBI:57783"/>
    </ligand>
</feature>
<evidence type="ECO:0000256" key="1">
    <source>
        <dbReference type="ARBA" id="ARBA00001941"/>
    </source>
</evidence>
<protein>
    <recommendedName>
        <fullName evidence="12 13">1-deoxy-D-xylulose 5-phosphate reductoisomerase</fullName>
        <shortName evidence="13">DXP reductoisomerase</shortName>
        <ecNumber evidence="4 13">1.1.1.267</ecNumber>
    </recommendedName>
    <alternativeName>
        <fullName evidence="13">1-deoxyxylulose-5-phosphate reductoisomerase</fullName>
    </alternativeName>
    <alternativeName>
        <fullName evidence="13">2-C-methyl-D-erythritol 4-phosphate synthase</fullName>
    </alternativeName>
</protein>
<feature type="domain" description="1-deoxy-D-xylulose 5-phosphate reductoisomerase C-terminal" evidence="15">
    <location>
        <begin position="152"/>
        <end position="236"/>
    </location>
</feature>
<dbReference type="SUPFAM" id="SSF69055">
    <property type="entry name" value="1-deoxy-D-xylulose-5-phosphate reductoisomerase, C-terminal domain"/>
    <property type="match status" value="1"/>
</dbReference>
<evidence type="ECO:0000256" key="3">
    <source>
        <dbReference type="ARBA" id="ARBA00006825"/>
    </source>
</evidence>
<name>A0A918KHP1_9GAMM</name>
<comment type="cofactor">
    <cofactor evidence="13">
        <name>Mg(2+)</name>
        <dbReference type="ChEBI" id="CHEBI:18420"/>
    </cofactor>
    <cofactor evidence="13">
        <name>Mn(2+)</name>
        <dbReference type="ChEBI" id="CHEBI:29035"/>
    </cofactor>
</comment>
<keyword evidence="5 13" id="KW-0479">Metal-binding</keyword>
<keyword evidence="9 13" id="KW-0414">Isoprene biosynthesis</keyword>
<dbReference type="PANTHER" id="PTHR30525">
    <property type="entry name" value="1-DEOXY-D-XYLULOSE 5-PHOSPHATE REDUCTOISOMERASE"/>
    <property type="match status" value="1"/>
</dbReference>
<feature type="binding site" evidence="13">
    <location>
        <position position="225"/>
    </location>
    <ligand>
        <name>1-deoxy-D-xylulose 5-phosphate</name>
        <dbReference type="ChEBI" id="CHEBI:57792"/>
    </ligand>
</feature>
<dbReference type="Pfam" id="PF08436">
    <property type="entry name" value="DXP_redisom_C"/>
    <property type="match status" value="1"/>
</dbReference>
<dbReference type="GO" id="GO:0070402">
    <property type="term" value="F:NADPH binding"/>
    <property type="evidence" value="ECO:0007669"/>
    <property type="project" value="InterPro"/>
</dbReference>
<evidence type="ECO:0000256" key="11">
    <source>
        <dbReference type="ARBA" id="ARBA00054845"/>
    </source>
</evidence>
<dbReference type="RefSeq" id="WP_189610445.1">
    <property type="nucleotide sequence ID" value="NZ_BMXR01000008.1"/>
</dbReference>
<feature type="binding site" evidence="13">
    <location>
        <position position="46"/>
    </location>
    <ligand>
        <name>NADPH</name>
        <dbReference type="ChEBI" id="CHEBI:57783"/>
    </ligand>
</feature>
<keyword evidence="18" id="KW-1185">Reference proteome</keyword>
<feature type="binding site" evidence="13">
    <location>
        <position position="45"/>
    </location>
    <ligand>
        <name>NADPH</name>
        <dbReference type="ChEBI" id="CHEBI:57783"/>
    </ligand>
</feature>
<feature type="binding site" evidence="13">
    <location>
        <position position="158"/>
    </location>
    <ligand>
        <name>Mn(2+)</name>
        <dbReference type="ChEBI" id="CHEBI:29035"/>
    </ligand>
</feature>
<feature type="binding site" evidence="13">
    <location>
        <position position="156"/>
    </location>
    <ligand>
        <name>Mn(2+)</name>
        <dbReference type="ChEBI" id="CHEBI:29035"/>
    </ligand>
</feature>
<keyword evidence="7 13" id="KW-0560">Oxidoreductase</keyword>
<dbReference type="InterPro" id="IPR003821">
    <property type="entry name" value="DXP_reductoisomerase"/>
</dbReference>
<reference evidence="17" key="2">
    <citation type="submission" date="2020-09" db="EMBL/GenBank/DDBJ databases">
        <authorList>
            <person name="Sun Q."/>
            <person name="Kim S."/>
        </authorList>
    </citation>
    <scope>NUCLEOTIDE SEQUENCE</scope>
    <source>
        <strain evidence="17">KCTC 22169</strain>
    </source>
</reference>
<comment type="catalytic activity">
    <reaction evidence="10">
        <text>2-C-methyl-D-erythritol 4-phosphate + NADP(+) = 1-deoxy-D-xylulose 5-phosphate + NADPH + H(+)</text>
        <dbReference type="Rhea" id="RHEA:13717"/>
        <dbReference type="ChEBI" id="CHEBI:15378"/>
        <dbReference type="ChEBI" id="CHEBI:57783"/>
        <dbReference type="ChEBI" id="CHEBI:57792"/>
        <dbReference type="ChEBI" id="CHEBI:58262"/>
        <dbReference type="ChEBI" id="CHEBI:58349"/>
        <dbReference type="EC" id="1.1.1.267"/>
    </reaction>
    <physiologicalReaction direction="right-to-left" evidence="10">
        <dbReference type="Rhea" id="RHEA:13719"/>
    </physiologicalReaction>
</comment>
<dbReference type="NCBIfam" id="NF009114">
    <property type="entry name" value="PRK12464.1"/>
    <property type="match status" value="1"/>
</dbReference>
<feature type="binding site" evidence="13">
    <location>
        <position position="228"/>
    </location>
    <ligand>
        <name>1-deoxy-D-xylulose 5-phosphate</name>
        <dbReference type="ChEBI" id="CHEBI:57792"/>
    </ligand>
</feature>
<evidence type="ECO:0000313" key="17">
    <source>
        <dbReference type="EMBL" id="GGX61551.1"/>
    </source>
</evidence>
<comment type="caution">
    <text evidence="13">Lacks conserved residue(s) required for the propagation of feature annotation.</text>
</comment>
<evidence type="ECO:0000256" key="5">
    <source>
        <dbReference type="ARBA" id="ARBA00022723"/>
    </source>
</evidence>
<dbReference type="Pfam" id="PF02670">
    <property type="entry name" value="DXP_reductoisom"/>
    <property type="match status" value="1"/>
</dbReference>
<keyword evidence="8 13" id="KW-0464">Manganese</keyword>
<dbReference type="InterPro" id="IPR013512">
    <property type="entry name" value="DXP_reductoisomerase_N"/>
</dbReference>
<dbReference type="InterPro" id="IPR026877">
    <property type="entry name" value="DXPR_C"/>
</dbReference>
<keyword evidence="6 13" id="KW-0521">NADP</keyword>
<evidence type="ECO:0000259" key="14">
    <source>
        <dbReference type="Pfam" id="PF02670"/>
    </source>
</evidence>
<dbReference type="InterPro" id="IPR036291">
    <property type="entry name" value="NAD(P)-bd_dom_sf"/>
</dbReference>
<feature type="domain" description="DXP reductoisomerase C-terminal" evidence="16">
    <location>
        <begin position="268"/>
        <end position="384"/>
    </location>
</feature>
<dbReference type="Proteomes" id="UP000626148">
    <property type="component" value="Unassembled WGS sequence"/>
</dbReference>
<feature type="binding site" evidence="13">
    <location>
        <position position="132"/>
    </location>
    <ligand>
        <name>NADPH</name>
        <dbReference type="ChEBI" id="CHEBI:57783"/>
    </ligand>
</feature>
<dbReference type="PANTHER" id="PTHR30525:SF0">
    <property type="entry name" value="1-DEOXY-D-XYLULOSE 5-PHOSPHATE REDUCTOISOMERASE, CHLOROPLASTIC"/>
    <property type="match status" value="1"/>
</dbReference>
<feature type="domain" description="1-deoxy-D-xylulose 5-phosphate reductoisomerase N-terminal" evidence="14">
    <location>
        <begin position="12"/>
        <end position="138"/>
    </location>
</feature>
<dbReference type="NCBIfam" id="TIGR00243">
    <property type="entry name" value="Dxr"/>
    <property type="match status" value="1"/>
</dbReference>
<dbReference type="FunFam" id="1.10.1740.10:FF:000004">
    <property type="entry name" value="1-deoxy-D-xylulose 5-phosphate reductoisomerase"/>
    <property type="match status" value="1"/>
</dbReference>
<comment type="function">
    <text evidence="11 13">Catalyzes the NADPH-dependent rearrangement and reduction of 1-deoxy-D-xylulose-5-phosphate (DXP) to 2-C-methyl-D-erythritol 4-phosphate (MEP).</text>
</comment>
<dbReference type="Gene3D" id="1.10.1740.10">
    <property type="match status" value="1"/>
</dbReference>
<evidence type="ECO:0000256" key="2">
    <source>
        <dbReference type="ARBA" id="ARBA00005094"/>
    </source>
</evidence>
<evidence type="ECO:0000256" key="9">
    <source>
        <dbReference type="ARBA" id="ARBA00023229"/>
    </source>
</evidence>
<dbReference type="GO" id="GO:0051484">
    <property type="term" value="P:isopentenyl diphosphate biosynthetic process, methylerythritol 4-phosphate pathway involved in terpenoid biosynthetic process"/>
    <property type="evidence" value="ECO:0007669"/>
    <property type="project" value="TreeGrafter"/>
</dbReference>
<feature type="binding site" evidence="13">
    <location>
        <position position="20"/>
    </location>
    <ligand>
        <name>NADPH</name>
        <dbReference type="ChEBI" id="CHEBI:57783"/>
    </ligand>
</feature>
<evidence type="ECO:0000313" key="18">
    <source>
        <dbReference type="Proteomes" id="UP000626148"/>
    </source>
</evidence>
<dbReference type="FunFam" id="3.40.50.720:FF:000045">
    <property type="entry name" value="1-deoxy-D-xylulose 5-phosphate reductoisomerase"/>
    <property type="match status" value="1"/>
</dbReference>
<reference evidence="17" key="1">
    <citation type="journal article" date="2014" name="Int. J. Syst. Evol. Microbiol.">
        <title>Complete genome sequence of Corynebacterium casei LMG S-19264T (=DSM 44701T), isolated from a smear-ripened cheese.</title>
        <authorList>
            <consortium name="US DOE Joint Genome Institute (JGI-PGF)"/>
            <person name="Walter F."/>
            <person name="Albersmeier A."/>
            <person name="Kalinowski J."/>
            <person name="Ruckert C."/>
        </authorList>
    </citation>
    <scope>NUCLEOTIDE SEQUENCE</scope>
    <source>
        <strain evidence="17">KCTC 22169</strain>
    </source>
</reference>
<feature type="binding site" evidence="13">
    <location>
        <position position="18"/>
    </location>
    <ligand>
        <name>NADPH</name>
        <dbReference type="ChEBI" id="CHEBI:57783"/>
    </ligand>
</feature>
<evidence type="ECO:0000256" key="7">
    <source>
        <dbReference type="ARBA" id="ARBA00023002"/>
    </source>
</evidence>
<evidence type="ECO:0000256" key="4">
    <source>
        <dbReference type="ARBA" id="ARBA00012366"/>
    </source>
</evidence>
<proteinExistence type="inferred from homology"/>
<dbReference type="GO" id="GO:0030145">
    <property type="term" value="F:manganese ion binding"/>
    <property type="evidence" value="ECO:0007669"/>
    <property type="project" value="TreeGrafter"/>
</dbReference>
<evidence type="ECO:0000256" key="13">
    <source>
        <dbReference type="HAMAP-Rule" id="MF_00183"/>
    </source>
</evidence>
<feature type="binding site" evidence="13">
    <location>
        <position position="131"/>
    </location>
    <ligand>
        <name>1-deoxy-D-xylulose 5-phosphate</name>
        <dbReference type="ChEBI" id="CHEBI:57792"/>
    </ligand>
</feature>
<dbReference type="PIRSF" id="PIRSF006205">
    <property type="entry name" value="Dxp_reductismrs"/>
    <property type="match status" value="1"/>
</dbReference>
<evidence type="ECO:0000256" key="6">
    <source>
        <dbReference type="ARBA" id="ARBA00022857"/>
    </source>
</evidence>
<dbReference type="EMBL" id="BMXR01000008">
    <property type="protein sequence ID" value="GGX61551.1"/>
    <property type="molecule type" value="Genomic_DNA"/>
</dbReference>
<evidence type="ECO:0000256" key="12">
    <source>
        <dbReference type="ARBA" id="ARBA00071224"/>
    </source>
</evidence>
<dbReference type="GO" id="GO:0030604">
    <property type="term" value="F:1-deoxy-D-xylulose-5-phosphate reductoisomerase activity"/>
    <property type="evidence" value="ECO:0007669"/>
    <property type="project" value="UniProtKB-UniRule"/>
</dbReference>
<feature type="binding site" evidence="13">
    <location>
        <position position="206"/>
    </location>
    <ligand>
        <name>1-deoxy-D-xylulose 5-phosphate</name>
        <dbReference type="ChEBI" id="CHEBI:57792"/>
    </ligand>
</feature>
<organism evidence="17 18">
    <name type="scientific">Saccharospirillum salsuginis</name>
    <dbReference type="NCBI Taxonomy" id="418750"/>
    <lineage>
        <taxon>Bacteria</taxon>
        <taxon>Pseudomonadati</taxon>
        <taxon>Pseudomonadota</taxon>
        <taxon>Gammaproteobacteria</taxon>
        <taxon>Oceanospirillales</taxon>
        <taxon>Saccharospirillaceae</taxon>
        <taxon>Saccharospirillum</taxon>
    </lineage>
</organism>
<comment type="cofactor">
    <cofactor evidence="1">
        <name>Co(2+)</name>
        <dbReference type="ChEBI" id="CHEBI:48828"/>
    </cofactor>
</comment>
<comment type="caution">
    <text evidence="17">The sequence shown here is derived from an EMBL/GenBank/DDBJ whole genome shotgun (WGS) entry which is preliminary data.</text>
</comment>
<dbReference type="HAMAP" id="MF_00183">
    <property type="entry name" value="DXP_reductoisom"/>
    <property type="match status" value="1"/>
</dbReference>
<feature type="binding site" evidence="13">
    <location>
        <position position="228"/>
    </location>
    <ligand>
        <name>Mn(2+)</name>
        <dbReference type="ChEBI" id="CHEBI:29035"/>
    </ligand>
</feature>
<evidence type="ECO:0000256" key="10">
    <source>
        <dbReference type="ARBA" id="ARBA00048543"/>
    </source>
</evidence>
<dbReference type="SUPFAM" id="SSF55347">
    <property type="entry name" value="Glyceraldehyde-3-phosphate dehydrogenase-like, C-terminal domain"/>
    <property type="match status" value="1"/>
</dbReference>
<dbReference type="Gene3D" id="3.40.50.720">
    <property type="entry name" value="NAD(P)-binding Rossmann-like Domain"/>
    <property type="match status" value="1"/>
</dbReference>
<feature type="binding site" evidence="13">
    <location>
        <position position="19"/>
    </location>
    <ligand>
        <name>NADPH</name>
        <dbReference type="ChEBI" id="CHEBI:57783"/>
    </ligand>
</feature>
<comment type="similarity">
    <text evidence="3 13">Belongs to the DXR family.</text>
</comment>
<sequence>MTDHTDVLRQTVSVLGATGSVGCNTLDVIERHPDRFDLFAISGHRNLDRLAEQALRFRPRYVVVPDDTGRTQLLERLSGQGTEILVGEAALADVAAHPDVDTVMAAIVGSAGLSSSLAAARAGKRLLLANKESLVVAGHLLMAAVAESGAELLPIDSEHNAIFQCMPSDHRRQGIASVLLTASGGPLRDMSAGQLAGVTPEQAVAHPNWSMGRKISVDSASLMNKGLELIEACWLFDLTPDQIEVVIHPQSVIHSMVRYLDGSVIAQMGTPDMRTPIAYGLAYPDRIVSGAEPLAFDPTLQLTFDTPDRDRFPCLRLAEEAIADGGTLPAVLNAANEITVAAFLDRRLSFPDIARINEAVMNQMGAEPVQSVEQLLSVDARARALADQALEEPRT</sequence>
<feature type="binding site" evidence="13">
    <location>
        <position position="21"/>
    </location>
    <ligand>
        <name>NADPH</name>
        <dbReference type="ChEBI" id="CHEBI:57783"/>
    </ligand>
</feature>
<accession>A0A918KHP1</accession>
<dbReference type="InterPro" id="IPR036169">
    <property type="entry name" value="DXPR_C_sf"/>
</dbReference>
<gene>
    <name evidence="13 17" type="primary">dxr</name>
    <name evidence="17" type="ORF">GCM10007392_31760</name>
</gene>